<dbReference type="PANTHER" id="PTHR38773:SF1">
    <property type="entry name" value="PROTEIN SPRT"/>
    <property type="match status" value="1"/>
</dbReference>
<evidence type="ECO:0000256" key="3">
    <source>
        <dbReference type="ARBA" id="ARBA00020082"/>
    </source>
</evidence>
<evidence type="ECO:0000256" key="6">
    <source>
        <dbReference type="ARBA" id="ARBA00022833"/>
    </source>
</evidence>
<evidence type="ECO:0000256" key="5">
    <source>
        <dbReference type="ARBA" id="ARBA00022723"/>
    </source>
</evidence>
<comment type="similarity">
    <text evidence="2 7">Belongs to the SprT family.</text>
</comment>
<sequence length="166" mass="19720">MQTENNFRIVKMQLLRRIHYGLQLAEEHFKHSFNLPQINYELKGIKAGVAYLQRNVISFNRTLMLENSEEFIHQVSLHELAHIIVYQQFGHVQPHGREWQFVMKEIFHLPADTCHQFDLSSVQGKTFTYRCACQTHQLSIRRHNKIQHEGAVYFCRKCKTQLNLVV</sequence>
<dbReference type="InterPro" id="IPR006640">
    <property type="entry name" value="SprT-like_domain"/>
</dbReference>
<proteinExistence type="inferred from homology"/>
<dbReference type="GeneID" id="49635413"/>
<dbReference type="Pfam" id="PF10263">
    <property type="entry name" value="SprT-like"/>
    <property type="match status" value="1"/>
</dbReference>
<feature type="active site" evidence="7">
    <location>
        <position position="79"/>
    </location>
</feature>
<feature type="binding site" evidence="7">
    <location>
        <position position="82"/>
    </location>
    <ligand>
        <name>Zn(2+)</name>
        <dbReference type="ChEBI" id="CHEBI:29105"/>
    </ligand>
</feature>
<dbReference type="STRING" id="732.ADJ80_04515"/>
<dbReference type="GO" id="GO:0006950">
    <property type="term" value="P:response to stress"/>
    <property type="evidence" value="ECO:0007669"/>
    <property type="project" value="UniProtKB-ARBA"/>
</dbReference>
<dbReference type="RefSeq" id="WP_032995453.1">
    <property type="nucleotide sequence ID" value="NZ_CAUTUO010000013.1"/>
</dbReference>
<organism evidence="9 10">
    <name type="scientific">Aggregatibacter aphrophilus</name>
    <name type="common">Haemophilus aphrophilus</name>
    <dbReference type="NCBI Taxonomy" id="732"/>
    <lineage>
        <taxon>Bacteria</taxon>
        <taxon>Pseudomonadati</taxon>
        <taxon>Pseudomonadota</taxon>
        <taxon>Gammaproteobacteria</taxon>
        <taxon>Pasteurellales</taxon>
        <taxon>Pasteurellaceae</taxon>
        <taxon>Aggregatibacter</taxon>
    </lineage>
</organism>
<dbReference type="PANTHER" id="PTHR38773">
    <property type="entry name" value="PROTEIN SPRT"/>
    <property type="match status" value="1"/>
</dbReference>
<dbReference type="EMBL" id="UFSP01000003">
    <property type="protein sequence ID" value="SSZ30102.1"/>
    <property type="molecule type" value="Genomic_DNA"/>
</dbReference>
<dbReference type="InterPro" id="IPR035240">
    <property type="entry name" value="SprT_Zn_ribbon"/>
</dbReference>
<evidence type="ECO:0000256" key="1">
    <source>
        <dbReference type="ARBA" id="ARBA00004496"/>
    </source>
</evidence>
<feature type="binding site" evidence="7">
    <location>
        <position position="78"/>
    </location>
    <ligand>
        <name>Zn(2+)</name>
        <dbReference type="ChEBI" id="CHEBI:29105"/>
    </ligand>
</feature>
<evidence type="ECO:0000256" key="4">
    <source>
        <dbReference type="ARBA" id="ARBA00022490"/>
    </source>
</evidence>
<gene>
    <name evidence="7" type="primary">sprT</name>
    <name evidence="9" type="ORF">NCTC5908_01921</name>
</gene>
<dbReference type="InterPro" id="IPR023483">
    <property type="entry name" value="Uncharacterised_SprT"/>
</dbReference>
<evidence type="ECO:0000259" key="8">
    <source>
        <dbReference type="SMART" id="SM00731"/>
    </source>
</evidence>
<dbReference type="SMART" id="SM00731">
    <property type="entry name" value="SprT"/>
    <property type="match status" value="1"/>
</dbReference>
<reference evidence="9 10" key="1">
    <citation type="submission" date="2018-06" db="EMBL/GenBank/DDBJ databases">
        <authorList>
            <consortium name="Pathogen Informatics"/>
            <person name="Doyle S."/>
        </authorList>
    </citation>
    <scope>NUCLEOTIDE SEQUENCE [LARGE SCALE GENOMIC DNA]</scope>
    <source>
        <strain evidence="9 10">NCTC5908</strain>
    </source>
</reference>
<dbReference type="Gene3D" id="3.30.2010.10">
    <property type="entry name" value="Metalloproteases ('zincins'), catalytic domain"/>
    <property type="match status" value="1"/>
</dbReference>
<keyword evidence="5 7" id="KW-0479">Metal-binding</keyword>
<feature type="domain" description="SprT-like" evidence="8">
    <location>
        <begin position="16"/>
        <end position="165"/>
    </location>
</feature>
<dbReference type="Pfam" id="PF17283">
    <property type="entry name" value="Zn_ribbon_SprT"/>
    <property type="match status" value="1"/>
</dbReference>
<keyword evidence="4 7" id="KW-0963">Cytoplasm</keyword>
<dbReference type="GO" id="GO:0008270">
    <property type="term" value="F:zinc ion binding"/>
    <property type="evidence" value="ECO:0007669"/>
    <property type="project" value="UniProtKB-UniRule"/>
</dbReference>
<comment type="cofactor">
    <cofactor evidence="7">
        <name>Zn(2+)</name>
        <dbReference type="ChEBI" id="CHEBI:29105"/>
    </cofactor>
    <text evidence="7">Binds 1 zinc ion.</text>
</comment>
<name>A0A336NB14_AGGAP</name>
<dbReference type="GO" id="GO:0005737">
    <property type="term" value="C:cytoplasm"/>
    <property type="evidence" value="ECO:0007669"/>
    <property type="project" value="UniProtKB-SubCell"/>
</dbReference>
<keyword evidence="6 7" id="KW-0862">Zinc</keyword>
<dbReference type="Proteomes" id="UP000253728">
    <property type="component" value="Unassembled WGS sequence"/>
</dbReference>
<evidence type="ECO:0000313" key="9">
    <source>
        <dbReference type="EMBL" id="SSZ30102.1"/>
    </source>
</evidence>
<accession>A0A336NB14</accession>
<dbReference type="NCBIfam" id="NF003421">
    <property type="entry name" value="PRK04860.1"/>
    <property type="match status" value="1"/>
</dbReference>
<evidence type="ECO:0000313" key="10">
    <source>
        <dbReference type="Proteomes" id="UP000253728"/>
    </source>
</evidence>
<dbReference type="HAMAP" id="MF_00746">
    <property type="entry name" value="SprT"/>
    <property type="match status" value="1"/>
</dbReference>
<evidence type="ECO:0000256" key="2">
    <source>
        <dbReference type="ARBA" id="ARBA00006591"/>
    </source>
</evidence>
<protein>
    <recommendedName>
        <fullName evidence="3 7">Protein SprT</fullName>
    </recommendedName>
</protein>
<dbReference type="AlphaFoldDB" id="A0A336NB14"/>
<comment type="subcellular location">
    <subcellularLocation>
        <location evidence="1 7">Cytoplasm</location>
    </subcellularLocation>
</comment>
<evidence type="ECO:0000256" key="7">
    <source>
        <dbReference type="HAMAP-Rule" id="MF_00746"/>
    </source>
</evidence>